<dbReference type="EMBL" id="FNAI01000014">
    <property type="protein sequence ID" value="SDF19115.1"/>
    <property type="molecule type" value="Genomic_DNA"/>
</dbReference>
<comment type="similarity">
    <text evidence="3">Belongs to the HAD-like hydrolase superfamily. CbbY/CbbZ/Gph/YieH family.</text>
</comment>
<organism evidence="5 6">
    <name type="scientific">Mucilaginibacter pineti</name>
    <dbReference type="NCBI Taxonomy" id="1391627"/>
    <lineage>
        <taxon>Bacteria</taxon>
        <taxon>Pseudomonadati</taxon>
        <taxon>Bacteroidota</taxon>
        <taxon>Sphingobacteriia</taxon>
        <taxon>Sphingobacteriales</taxon>
        <taxon>Sphingobacteriaceae</taxon>
        <taxon>Mucilaginibacter</taxon>
    </lineage>
</organism>
<dbReference type="STRING" id="1391627.SAMN05216464_11433"/>
<dbReference type="InterPro" id="IPR041492">
    <property type="entry name" value="HAD_2"/>
</dbReference>
<dbReference type="CDD" id="cd01427">
    <property type="entry name" value="HAD_like"/>
    <property type="match status" value="1"/>
</dbReference>
<reference evidence="5 6" key="1">
    <citation type="submission" date="2016-10" db="EMBL/GenBank/DDBJ databases">
        <authorList>
            <person name="de Groot N.N."/>
        </authorList>
    </citation>
    <scope>NUCLEOTIDE SEQUENCE [LARGE SCALE GENOMIC DNA]</scope>
    <source>
        <strain evidence="5 6">47C3B</strain>
    </source>
</reference>
<comment type="pathway">
    <text evidence="2">Organic acid metabolism; glycolate biosynthesis; glycolate from 2-phosphoglycolate: step 1/1.</text>
</comment>
<evidence type="ECO:0000256" key="4">
    <source>
        <dbReference type="ARBA" id="ARBA00013078"/>
    </source>
</evidence>
<dbReference type="InterPro" id="IPR036412">
    <property type="entry name" value="HAD-like_sf"/>
</dbReference>
<dbReference type="PANTHER" id="PTHR43434">
    <property type="entry name" value="PHOSPHOGLYCOLATE PHOSPHATASE"/>
    <property type="match status" value="1"/>
</dbReference>
<dbReference type="OrthoDB" id="791795at2"/>
<accession>A0A1G7J2K6</accession>
<dbReference type="AlphaFoldDB" id="A0A1G7J2K6"/>
<proteinExistence type="inferred from homology"/>
<evidence type="ECO:0000313" key="6">
    <source>
        <dbReference type="Proteomes" id="UP000199072"/>
    </source>
</evidence>
<dbReference type="RefSeq" id="WP_091153546.1">
    <property type="nucleotide sequence ID" value="NZ_FNAI01000014.1"/>
</dbReference>
<keyword evidence="5" id="KW-0378">Hydrolase</keyword>
<dbReference type="EC" id="3.1.3.18" evidence="4"/>
<name>A0A1G7J2K6_9SPHI</name>
<evidence type="ECO:0000256" key="2">
    <source>
        <dbReference type="ARBA" id="ARBA00004818"/>
    </source>
</evidence>
<gene>
    <name evidence="5" type="ORF">SAMN05216464_11433</name>
</gene>
<dbReference type="Proteomes" id="UP000199072">
    <property type="component" value="Unassembled WGS sequence"/>
</dbReference>
<dbReference type="InterPro" id="IPR023214">
    <property type="entry name" value="HAD_sf"/>
</dbReference>
<dbReference type="Pfam" id="PF13419">
    <property type="entry name" value="HAD_2"/>
    <property type="match status" value="1"/>
</dbReference>
<dbReference type="Gene3D" id="3.40.50.1000">
    <property type="entry name" value="HAD superfamily/HAD-like"/>
    <property type="match status" value="1"/>
</dbReference>
<evidence type="ECO:0000313" key="5">
    <source>
        <dbReference type="EMBL" id="SDF19115.1"/>
    </source>
</evidence>
<dbReference type="GO" id="GO:0008967">
    <property type="term" value="F:phosphoglycolate phosphatase activity"/>
    <property type="evidence" value="ECO:0007669"/>
    <property type="project" value="UniProtKB-EC"/>
</dbReference>
<sequence>MKYKDIDKRKIAFILELDNVLYPEKDYLYQAYYLFANMLEYVDQLDAKETTNLMTATYMEYGAGEVFNKVAEKFPVAAKYRENFDNLLITAKLPLKLLLYQNMLSLLQEVVVDRKKLFIVTNGNVQQQMNKIKQVEWHGLEKYLICYFAEETAAKPEPDVVTLLMQEHNLQRRDILMIGNSETDSLCAEAVGLDYLGVDKFL</sequence>
<keyword evidence="6" id="KW-1185">Reference proteome</keyword>
<dbReference type="GO" id="GO:0006281">
    <property type="term" value="P:DNA repair"/>
    <property type="evidence" value="ECO:0007669"/>
    <property type="project" value="TreeGrafter"/>
</dbReference>
<evidence type="ECO:0000256" key="1">
    <source>
        <dbReference type="ARBA" id="ARBA00000830"/>
    </source>
</evidence>
<comment type="catalytic activity">
    <reaction evidence="1">
        <text>2-phosphoglycolate + H2O = glycolate + phosphate</text>
        <dbReference type="Rhea" id="RHEA:14369"/>
        <dbReference type="ChEBI" id="CHEBI:15377"/>
        <dbReference type="ChEBI" id="CHEBI:29805"/>
        <dbReference type="ChEBI" id="CHEBI:43474"/>
        <dbReference type="ChEBI" id="CHEBI:58033"/>
        <dbReference type="EC" id="3.1.3.18"/>
    </reaction>
</comment>
<protein>
    <recommendedName>
        <fullName evidence="4">phosphoglycolate phosphatase</fullName>
        <ecNumber evidence="4">3.1.3.18</ecNumber>
    </recommendedName>
</protein>
<dbReference type="InterPro" id="IPR050155">
    <property type="entry name" value="HAD-like_hydrolase_sf"/>
</dbReference>
<evidence type="ECO:0000256" key="3">
    <source>
        <dbReference type="ARBA" id="ARBA00006171"/>
    </source>
</evidence>
<dbReference type="PANTHER" id="PTHR43434:SF1">
    <property type="entry name" value="PHOSPHOGLYCOLATE PHOSPHATASE"/>
    <property type="match status" value="1"/>
</dbReference>
<dbReference type="Gene3D" id="1.10.150.520">
    <property type="match status" value="1"/>
</dbReference>
<dbReference type="SUPFAM" id="SSF56784">
    <property type="entry name" value="HAD-like"/>
    <property type="match status" value="1"/>
</dbReference>